<evidence type="ECO:0000256" key="2">
    <source>
        <dbReference type="ARBA" id="ARBA00022487"/>
    </source>
</evidence>
<dbReference type="InterPro" id="IPR011118">
    <property type="entry name" value="Tannase/feruloyl_esterase"/>
</dbReference>
<dbReference type="SUPFAM" id="SSF53474">
    <property type="entry name" value="alpha/beta-Hydrolases"/>
    <property type="match status" value="1"/>
</dbReference>
<feature type="signal peptide" evidence="8">
    <location>
        <begin position="1"/>
        <end position="22"/>
    </location>
</feature>
<evidence type="ECO:0000313" key="10">
    <source>
        <dbReference type="Proteomes" id="UP000076079"/>
    </source>
</evidence>
<protein>
    <submittedName>
        <fullName evidence="9">Tannase and feruloyl esterase</fullName>
    </submittedName>
</protein>
<keyword evidence="7" id="KW-1015">Disulfide bond</keyword>
<dbReference type="Gene3D" id="3.40.50.1820">
    <property type="entry name" value="alpha/beta hydrolase"/>
    <property type="match status" value="1"/>
</dbReference>
<sequence length="526" mass="55799" precursor="true">MQRCAPGILLVAAFLTGTNAAAEPCDEVARLAMPSASITSAQVVAAGALPVPAGTPPLLAELFPTLPAFCRVSLTLRPSADSDIKTEVWLPVANWNGKLQVAGNGDWAGVLPYGGMASALAAGYATAGTDTGHVGNNADFVPGHPEKLVDFAYRAIHETTVAAKALLTAHYGRAPTFSYFRGCSTGGRQALTSAQRYPQDFDGLVAVASAAYAMRNHGMRLVFNNVMNRSAGSAIPAETYPIVHQAVLNACDALDGVEDGVIENPTKCRVDFETLACGGEETRACLTADQIESARVMMSPVTDARSGAAAWEGHLWPGSELRWDVLGGPRPFPNAVTAMKNLLNGGDAQWDPRTFTAADIERADRADGELLDASNADLTPFFKRGGKLLMFHGWADPSVTPQTSTIYFTSVLKTLGRSAENAIALFMMPGVYHCAGGGPGPDRFDRMADIVRWVEHGRKPTRIVVSHVTDGKVDRTRPLCPFGQVARWNGSGSTDDEKNFACVAETVDTAARPALSPPAQPNDPDF</sequence>
<evidence type="ECO:0000256" key="3">
    <source>
        <dbReference type="ARBA" id="ARBA00022723"/>
    </source>
</evidence>
<dbReference type="GO" id="GO:0046872">
    <property type="term" value="F:metal ion binding"/>
    <property type="evidence" value="ECO:0007669"/>
    <property type="project" value="UniProtKB-KW"/>
</dbReference>
<reference evidence="9 10" key="1">
    <citation type="journal article" date="2016" name="Genome Announc.">
        <title>First Complete Genome Sequence of a Subdivision 6 Acidobacterium Strain.</title>
        <authorList>
            <person name="Huang S."/>
            <person name="Vieira S."/>
            <person name="Bunk B."/>
            <person name="Riedel T."/>
            <person name="Sproer C."/>
            <person name="Overmann J."/>
        </authorList>
    </citation>
    <scope>NUCLEOTIDE SEQUENCE [LARGE SCALE GENOMIC DNA]</scope>
    <source>
        <strain evidence="10">DSM 100886 HEG_-6_39</strain>
    </source>
</reference>
<feature type="chain" id="PRO_5007511685" evidence="8">
    <location>
        <begin position="23"/>
        <end position="526"/>
    </location>
</feature>
<evidence type="ECO:0000256" key="8">
    <source>
        <dbReference type="SAM" id="SignalP"/>
    </source>
</evidence>
<dbReference type="Pfam" id="PF07519">
    <property type="entry name" value="Tannase"/>
    <property type="match status" value="1"/>
</dbReference>
<evidence type="ECO:0000256" key="5">
    <source>
        <dbReference type="ARBA" id="ARBA00022801"/>
    </source>
</evidence>
<comment type="similarity">
    <text evidence="1">Belongs to the tannase family.</text>
</comment>
<gene>
    <name evidence="9" type="ORF">LuPra_02697</name>
</gene>
<evidence type="ECO:0000256" key="7">
    <source>
        <dbReference type="ARBA" id="ARBA00023157"/>
    </source>
</evidence>
<name>A0A143PMU3_LUTPR</name>
<dbReference type="OrthoDB" id="176867at2"/>
<evidence type="ECO:0000256" key="1">
    <source>
        <dbReference type="ARBA" id="ARBA00006249"/>
    </source>
</evidence>
<keyword evidence="2" id="KW-0719">Serine esterase</keyword>
<dbReference type="Proteomes" id="UP000076079">
    <property type="component" value="Chromosome"/>
</dbReference>
<proteinExistence type="inferred from homology"/>
<keyword evidence="3" id="KW-0479">Metal-binding</keyword>
<dbReference type="GO" id="GO:0052689">
    <property type="term" value="F:carboxylic ester hydrolase activity"/>
    <property type="evidence" value="ECO:0007669"/>
    <property type="project" value="UniProtKB-KW"/>
</dbReference>
<dbReference type="PANTHER" id="PTHR33938:SF15">
    <property type="entry name" value="FERULOYL ESTERASE B-RELATED"/>
    <property type="match status" value="1"/>
</dbReference>
<accession>A0A143PMU3</accession>
<keyword evidence="5" id="KW-0378">Hydrolase</keyword>
<dbReference type="RefSeq" id="WP_110171227.1">
    <property type="nucleotide sequence ID" value="NZ_CP015136.1"/>
</dbReference>
<organism evidence="9 10">
    <name type="scientific">Luteitalea pratensis</name>
    <dbReference type="NCBI Taxonomy" id="1855912"/>
    <lineage>
        <taxon>Bacteria</taxon>
        <taxon>Pseudomonadati</taxon>
        <taxon>Acidobacteriota</taxon>
        <taxon>Vicinamibacteria</taxon>
        <taxon>Vicinamibacterales</taxon>
        <taxon>Vicinamibacteraceae</taxon>
        <taxon>Luteitalea</taxon>
    </lineage>
</organism>
<dbReference type="PANTHER" id="PTHR33938">
    <property type="entry name" value="FERULOYL ESTERASE B-RELATED"/>
    <property type="match status" value="1"/>
</dbReference>
<keyword evidence="4 8" id="KW-0732">Signal</keyword>
<evidence type="ECO:0000313" key="9">
    <source>
        <dbReference type="EMBL" id="AMY09480.1"/>
    </source>
</evidence>
<evidence type="ECO:0000256" key="4">
    <source>
        <dbReference type="ARBA" id="ARBA00022729"/>
    </source>
</evidence>
<evidence type="ECO:0000256" key="6">
    <source>
        <dbReference type="ARBA" id="ARBA00022837"/>
    </source>
</evidence>
<reference evidence="10" key="2">
    <citation type="submission" date="2016-04" db="EMBL/GenBank/DDBJ databases">
        <title>First Complete Genome Sequence of a Subdivision 6 Acidobacterium.</title>
        <authorList>
            <person name="Huang S."/>
            <person name="Vieira S."/>
            <person name="Bunk B."/>
            <person name="Riedel T."/>
            <person name="Sproeer C."/>
            <person name="Overmann J."/>
        </authorList>
    </citation>
    <scope>NUCLEOTIDE SEQUENCE [LARGE SCALE GENOMIC DNA]</scope>
    <source>
        <strain evidence="10">DSM 100886 HEG_-6_39</strain>
    </source>
</reference>
<dbReference type="InterPro" id="IPR029058">
    <property type="entry name" value="AB_hydrolase_fold"/>
</dbReference>
<dbReference type="AlphaFoldDB" id="A0A143PMU3"/>
<keyword evidence="6" id="KW-0106">Calcium</keyword>
<dbReference type="EMBL" id="CP015136">
    <property type="protein sequence ID" value="AMY09480.1"/>
    <property type="molecule type" value="Genomic_DNA"/>
</dbReference>
<dbReference type="KEGG" id="abac:LuPra_02697"/>
<keyword evidence="10" id="KW-1185">Reference proteome</keyword>
<dbReference type="STRING" id="1855912.LuPra_02697"/>